<keyword evidence="1" id="KW-0812">Transmembrane</keyword>
<dbReference type="InterPro" id="IPR018624">
    <property type="entry name" value="Sec66"/>
</dbReference>
<dbReference type="PANTHER" id="PTHR28229">
    <property type="entry name" value="TRANSLOCATION PROTEIN SEC66"/>
    <property type="match status" value="1"/>
</dbReference>
<dbReference type="PANTHER" id="PTHR28229:SF1">
    <property type="entry name" value="TRANSLOCATION PROTEIN SEC66"/>
    <property type="match status" value="1"/>
</dbReference>
<dbReference type="Proteomes" id="UP001165120">
    <property type="component" value="Unassembled WGS sequence"/>
</dbReference>
<proteinExistence type="predicted"/>
<keyword evidence="1" id="KW-1133">Transmembrane helix</keyword>
<feature type="transmembrane region" description="Helical" evidence="1">
    <location>
        <begin position="20"/>
        <end position="40"/>
    </location>
</feature>
<keyword evidence="3" id="KW-1185">Reference proteome</keyword>
<protein>
    <submittedName>
        <fullName evidence="2">Unnamed protein product</fullName>
    </submittedName>
</protein>
<gene>
    <name evidence="2" type="ORF">Cboi02_000455200</name>
</gene>
<dbReference type="EMBL" id="BSXN01001881">
    <property type="protein sequence ID" value="GME74843.1"/>
    <property type="molecule type" value="Genomic_DNA"/>
</dbReference>
<keyword evidence="1" id="KW-0472">Membrane</keyword>
<dbReference type="GO" id="GO:0031204">
    <property type="term" value="P:post-translational protein targeting to membrane, translocation"/>
    <property type="evidence" value="ECO:0007669"/>
    <property type="project" value="InterPro"/>
</dbReference>
<name>A0A9W6T296_CANBO</name>
<evidence type="ECO:0000313" key="3">
    <source>
        <dbReference type="Proteomes" id="UP001165120"/>
    </source>
</evidence>
<accession>A0A9W6T296</accession>
<evidence type="ECO:0000256" key="1">
    <source>
        <dbReference type="SAM" id="Phobius"/>
    </source>
</evidence>
<dbReference type="AlphaFoldDB" id="A0A9W6T296"/>
<comment type="caution">
    <text evidence="2">The sequence shown here is derived from an EMBL/GenBank/DDBJ whole genome shotgun (WGS) entry which is preliminary data.</text>
</comment>
<dbReference type="Pfam" id="PF09802">
    <property type="entry name" value="Sec66"/>
    <property type="match status" value="1"/>
</dbReference>
<reference evidence="2" key="1">
    <citation type="submission" date="2023-04" db="EMBL/GenBank/DDBJ databases">
        <title>Candida boidinii NBRC 10035.</title>
        <authorList>
            <person name="Ichikawa N."/>
            <person name="Sato H."/>
            <person name="Tonouchi N."/>
        </authorList>
    </citation>
    <scope>NUCLEOTIDE SEQUENCE</scope>
    <source>
        <strain evidence="2">NBRC 10035</strain>
    </source>
</reference>
<dbReference type="GO" id="GO:0031207">
    <property type="term" value="C:Sec62/Sec63 complex"/>
    <property type="evidence" value="ECO:0007669"/>
    <property type="project" value="InterPro"/>
</dbReference>
<organism evidence="2 3">
    <name type="scientific">Candida boidinii</name>
    <name type="common">Yeast</name>
    <dbReference type="NCBI Taxonomy" id="5477"/>
    <lineage>
        <taxon>Eukaryota</taxon>
        <taxon>Fungi</taxon>
        <taxon>Dikarya</taxon>
        <taxon>Ascomycota</taxon>
        <taxon>Saccharomycotina</taxon>
        <taxon>Pichiomycetes</taxon>
        <taxon>Pichiales</taxon>
        <taxon>Pichiaceae</taxon>
        <taxon>Ogataea</taxon>
        <taxon>Ogataea/Candida clade</taxon>
    </lineage>
</organism>
<evidence type="ECO:0000313" key="2">
    <source>
        <dbReference type="EMBL" id="GME74843.1"/>
    </source>
</evidence>
<sequence>MSEESQFTTEEQPIVKISIYTPIIYVAVLLTTFIIFSIYYRKRKVQKLANMEPFFPENIQKDMYYELKDEDPKPNDRVLKAALIRMGSEALRRMIKLRESQQYVKVLYQKGSIGDELNENYKIALKIQEVELQSAAVEAESYKQGWGATFFAVCQEVTFNEALRRRIQSIEDRKDWTNKQWLDTVESIEKKVIEAKK</sequence>